<reference evidence="2 3" key="1">
    <citation type="submission" date="2016-02" db="EMBL/GenBank/DDBJ databases">
        <title>Draft genome sequence of the strain BR 10247T Bradyrhizobium neotropicale isolated from nodules of Centrolobium paraense.</title>
        <authorList>
            <person name="Simoes-Araujo J.L."/>
            <person name="Barauna A.C."/>
            <person name="Silva K."/>
            <person name="Zilli J.E."/>
        </authorList>
    </citation>
    <scope>NUCLEOTIDE SEQUENCE [LARGE SCALE GENOMIC DNA]</scope>
    <source>
        <strain evidence="2 3">BR 10247</strain>
    </source>
</reference>
<gene>
    <name evidence="2" type="ORF">AXW67_22280</name>
</gene>
<keyword evidence="1" id="KW-0812">Transmembrane</keyword>
<dbReference type="GeneID" id="32580666"/>
<proteinExistence type="predicted"/>
<keyword evidence="1" id="KW-0472">Membrane</keyword>
<sequence>MVLGLSLPAFTLVHVIISLIAIASGLVVMFGLLGSKPMPGLTAIFLLFTILTSVTGFLFPFKELLPSHMIGILSLVLLAIACIALYGMKLSGAWRPIYIVTAMVSLYLNVFVLVIQSFLKVPALAALAPAVPPAPPSGPVFAVVQGIVLVFFVLVIIGAWRRFRPTAFA</sequence>
<dbReference type="RefSeq" id="WP_063680562.1">
    <property type="nucleotide sequence ID" value="NZ_LSEF01000089.1"/>
</dbReference>
<evidence type="ECO:0000313" key="3">
    <source>
        <dbReference type="Proteomes" id="UP000077173"/>
    </source>
</evidence>
<feature type="transmembrane region" description="Helical" evidence="1">
    <location>
        <begin position="98"/>
        <end position="119"/>
    </location>
</feature>
<dbReference type="Proteomes" id="UP000077173">
    <property type="component" value="Unassembled WGS sequence"/>
</dbReference>
<feature type="transmembrane region" description="Helical" evidence="1">
    <location>
        <begin position="139"/>
        <end position="160"/>
    </location>
</feature>
<keyword evidence="1" id="KW-1133">Transmembrane helix</keyword>
<protein>
    <submittedName>
        <fullName evidence="2">Uncharacterized protein</fullName>
    </submittedName>
</protein>
<keyword evidence="3" id="KW-1185">Reference proteome</keyword>
<evidence type="ECO:0000313" key="2">
    <source>
        <dbReference type="EMBL" id="OAF11551.1"/>
    </source>
</evidence>
<feature type="transmembrane region" description="Helical" evidence="1">
    <location>
        <begin position="40"/>
        <end position="59"/>
    </location>
</feature>
<dbReference type="AlphaFoldDB" id="A0A176YXN6"/>
<dbReference type="EMBL" id="LSEF01000089">
    <property type="protein sequence ID" value="OAF11551.1"/>
    <property type="molecule type" value="Genomic_DNA"/>
</dbReference>
<accession>A0A176YXN6</accession>
<comment type="caution">
    <text evidence="2">The sequence shown here is derived from an EMBL/GenBank/DDBJ whole genome shotgun (WGS) entry which is preliminary data.</text>
</comment>
<feature type="transmembrane region" description="Helical" evidence="1">
    <location>
        <begin position="12"/>
        <end position="33"/>
    </location>
</feature>
<name>A0A176YXN6_9BRAD</name>
<evidence type="ECO:0000256" key="1">
    <source>
        <dbReference type="SAM" id="Phobius"/>
    </source>
</evidence>
<feature type="transmembrane region" description="Helical" evidence="1">
    <location>
        <begin position="65"/>
        <end position="86"/>
    </location>
</feature>
<organism evidence="2 3">
    <name type="scientific">Bradyrhizobium neotropicale</name>
    <dbReference type="NCBI Taxonomy" id="1497615"/>
    <lineage>
        <taxon>Bacteria</taxon>
        <taxon>Pseudomonadati</taxon>
        <taxon>Pseudomonadota</taxon>
        <taxon>Alphaproteobacteria</taxon>
        <taxon>Hyphomicrobiales</taxon>
        <taxon>Nitrobacteraceae</taxon>
        <taxon>Bradyrhizobium</taxon>
    </lineage>
</organism>